<dbReference type="FunFam" id="2.130.10.10:FF:000509">
    <property type="entry name" value="U3 small nucleolar RNA-interacting protein"/>
    <property type="match status" value="1"/>
</dbReference>
<keyword evidence="4" id="KW-0539">Nucleus</keyword>
<dbReference type="PROSITE" id="PS50082">
    <property type="entry name" value="WD_REPEATS_2"/>
    <property type="match status" value="2"/>
</dbReference>
<dbReference type="OMA" id="CSLRIWK"/>
<proteinExistence type="predicted"/>
<evidence type="ECO:0000313" key="7">
    <source>
        <dbReference type="EMBL" id="KAF0983477.1"/>
    </source>
</evidence>
<reference evidence="7 8" key="1">
    <citation type="journal article" date="2019" name="Sci. Rep.">
        <title>Nanopore sequencing improves the draft genome of the human pathogenic amoeba Naegleria fowleri.</title>
        <authorList>
            <person name="Liechti N."/>
            <person name="Schurch N."/>
            <person name="Bruggmann R."/>
            <person name="Wittwer M."/>
        </authorList>
    </citation>
    <scope>NUCLEOTIDE SEQUENCE [LARGE SCALE GENOMIC DNA]</scope>
    <source>
        <strain evidence="7 8">ATCC 30894</strain>
    </source>
</reference>
<evidence type="ECO:0000256" key="6">
    <source>
        <dbReference type="SAM" id="MobiDB-lite"/>
    </source>
</evidence>
<dbReference type="PROSITE" id="PS00678">
    <property type="entry name" value="WD_REPEATS_1"/>
    <property type="match status" value="1"/>
</dbReference>
<comment type="caution">
    <text evidence="7">The sequence shown here is derived from an EMBL/GenBank/DDBJ whole genome shotgun (WGS) entry which is preliminary data.</text>
</comment>
<evidence type="ECO:0000256" key="5">
    <source>
        <dbReference type="PROSITE-ProRule" id="PRU00221"/>
    </source>
</evidence>
<dbReference type="Proteomes" id="UP000444721">
    <property type="component" value="Unassembled WGS sequence"/>
</dbReference>
<feature type="region of interest" description="Disordered" evidence="6">
    <location>
        <begin position="538"/>
        <end position="576"/>
    </location>
</feature>
<feature type="compositionally biased region" description="Low complexity" evidence="6">
    <location>
        <begin position="9"/>
        <end position="37"/>
    </location>
</feature>
<feature type="repeat" description="WD" evidence="5">
    <location>
        <begin position="295"/>
        <end position="337"/>
    </location>
</feature>
<dbReference type="Gene3D" id="2.130.10.10">
    <property type="entry name" value="YVTN repeat-like/Quinoprotein amine dehydrogenase"/>
    <property type="match status" value="1"/>
</dbReference>
<evidence type="ECO:0000256" key="4">
    <source>
        <dbReference type="ARBA" id="ARBA00023242"/>
    </source>
</evidence>
<dbReference type="PANTHER" id="PTHR19865">
    <property type="entry name" value="U3 SMALL NUCLEOLAR RNA INTERACTING PROTEIN 2"/>
    <property type="match status" value="1"/>
</dbReference>
<feature type="repeat" description="WD" evidence="5">
    <location>
        <begin position="255"/>
        <end position="281"/>
    </location>
</feature>
<dbReference type="GO" id="GO:0032040">
    <property type="term" value="C:small-subunit processome"/>
    <property type="evidence" value="ECO:0007669"/>
    <property type="project" value="TreeGrafter"/>
</dbReference>
<dbReference type="InterPro" id="IPR036322">
    <property type="entry name" value="WD40_repeat_dom_sf"/>
</dbReference>
<dbReference type="GO" id="GO:0034511">
    <property type="term" value="F:U3 snoRNA binding"/>
    <property type="evidence" value="ECO:0007669"/>
    <property type="project" value="InterPro"/>
</dbReference>
<dbReference type="InterPro" id="IPR015943">
    <property type="entry name" value="WD40/YVTN_repeat-like_dom_sf"/>
</dbReference>
<dbReference type="PANTHER" id="PTHR19865:SF0">
    <property type="entry name" value="U3 SMALL NUCLEOLAR RNA-INTERACTING PROTEIN 2"/>
    <property type="match status" value="1"/>
</dbReference>
<feature type="compositionally biased region" description="Basic and acidic residues" evidence="6">
    <location>
        <begin position="83"/>
        <end position="100"/>
    </location>
</feature>
<sequence>MKRSSKQFRSTTTTTTSNGRNGNTTSTTNKRTSNSSGQSSKPHLKSKLENILASRKKRKTIQEDDDEIHSDVEEDFEVSPEQLLKHKDDEEEEHRIRDASEVAPQQEDEEELTAAEKRVLNAKQFLENLKVYEEDKEEEEEFKRMMDGEDPIAQALKREALKAKKQIPSMYHEYLEEIDFTEPSRVTFLKGHKKTPTCIVLNNSGSSSSNSPLRAFTGAKDGCIIHWDLTTQKKISITKKAHDNCEILCCALSFDGSILATGGRDNKIRLWDTRTMKPIDVFEGHFKPVTCLAFQMGHQANVNASSNNSSYAFQLYSGSLDRTIKVWDARDLTFIDTLYGHESEVQGIDTMITPHAVSCGSDASLRYWKVEDETQLIFKNSASKYSVDCVKMLRENTYVSGSQDGSVSMWIKTKKKPIVHFENAHGGEWISSVGALRFSDVVATGSCDGYLKLWRCDPNAKILQLKNNIPLQGFVNGIDFSSNGQFLTACIGQEHRLGRWFKKKESTTTSSNHALTTVKNGIALVKLLSDEMLMQDKHEGNGESKRRNGSIFNNEDVLAHDDEEEEDHDGEDHFFL</sequence>
<name>A0A6A5C256_NAEFO</name>
<feature type="region of interest" description="Disordered" evidence="6">
    <location>
        <begin position="1"/>
        <end position="108"/>
    </location>
</feature>
<protein>
    <submittedName>
        <fullName evidence="7">Uncharacterized protein</fullName>
    </submittedName>
</protein>
<dbReference type="GeneID" id="68117757"/>
<dbReference type="OrthoDB" id="189968at2759"/>
<dbReference type="VEuPathDB" id="AmoebaDB:NfTy_012900"/>
<dbReference type="RefSeq" id="XP_044568190.1">
    <property type="nucleotide sequence ID" value="XM_044700852.1"/>
</dbReference>
<evidence type="ECO:0000256" key="3">
    <source>
        <dbReference type="ARBA" id="ARBA00022737"/>
    </source>
</evidence>
<organism evidence="7 8">
    <name type="scientific">Naegleria fowleri</name>
    <name type="common">Brain eating amoeba</name>
    <dbReference type="NCBI Taxonomy" id="5763"/>
    <lineage>
        <taxon>Eukaryota</taxon>
        <taxon>Discoba</taxon>
        <taxon>Heterolobosea</taxon>
        <taxon>Tetramitia</taxon>
        <taxon>Eutetramitia</taxon>
        <taxon>Vahlkampfiidae</taxon>
        <taxon>Naegleria</taxon>
    </lineage>
</organism>
<dbReference type="AlphaFoldDB" id="A0A6A5C256"/>
<keyword evidence="2 5" id="KW-0853">WD repeat</keyword>
<dbReference type="InterPro" id="IPR039241">
    <property type="entry name" value="Rrp9-like"/>
</dbReference>
<keyword evidence="3" id="KW-0677">Repeat</keyword>
<evidence type="ECO:0000256" key="1">
    <source>
        <dbReference type="ARBA" id="ARBA00004123"/>
    </source>
</evidence>
<dbReference type="VEuPathDB" id="AmoebaDB:NF0107000"/>
<evidence type="ECO:0000256" key="2">
    <source>
        <dbReference type="ARBA" id="ARBA00022574"/>
    </source>
</evidence>
<comment type="subcellular location">
    <subcellularLocation>
        <location evidence="1">Nucleus</location>
    </subcellularLocation>
</comment>
<dbReference type="VEuPathDB" id="AmoebaDB:FDP41_010542"/>
<dbReference type="InterPro" id="IPR001680">
    <property type="entry name" value="WD40_rpt"/>
</dbReference>
<gene>
    <name evidence="7" type="ORF">FDP41_010542</name>
</gene>
<dbReference type="EMBL" id="VFQX01000006">
    <property type="protein sequence ID" value="KAF0983477.1"/>
    <property type="molecule type" value="Genomic_DNA"/>
</dbReference>
<dbReference type="Pfam" id="PF00400">
    <property type="entry name" value="WD40"/>
    <property type="match status" value="4"/>
</dbReference>
<accession>A0A6A5C256</accession>
<dbReference type="InterPro" id="IPR020472">
    <property type="entry name" value="WD40_PAC1"/>
</dbReference>
<dbReference type="SMART" id="SM00320">
    <property type="entry name" value="WD40"/>
    <property type="match status" value="6"/>
</dbReference>
<dbReference type="SUPFAM" id="SSF50978">
    <property type="entry name" value="WD40 repeat-like"/>
    <property type="match status" value="1"/>
</dbReference>
<evidence type="ECO:0000313" key="8">
    <source>
        <dbReference type="Proteomes" id="UP000444721"/>
    </source>
</evidence>
<feature type="compositionally biased region" description="Acidic residues" evidence="6">
    <location>
        <begin position="63"/>
        <end position="78"/>
    </location>
</feature>
<dbReference type="PRINTS" id="PR00320">
    <property type="entry name" value="GPROTEINBRPT"/>
</dbReference>
<keyword evidence="8" id="KW-1185">Reference proteome</keyword>
<dbReference type="InterPro" id="IPR019775">
    <property type="entry name" value="WD40_repeat_CS"/>
</dbReference>